<dbReference type="AlphaFoldDB" id="A0AAD3Y1T3"/>
<name>A0AAD3Y1T3_NEPGR</name>
<proteinExistence type="predicted"/>
<dbReference type="EMBL" id="BSYO01000027">
    <property type="protein sequence ID" value="GMH23866.1"/>
    <property type="molecule type" value="Genomic_DNA"/>
</dbReference>
<keyword evidence="2" id="KW-1185">Reference proteome</keyword>
<evidence type="ECO:0000313" key="2">
    <source>
        <dbReference type="Proteomes" id="UP001279734"/>
    </source>
</evidence>
<organism evidence="1 2">
    <name type="scientific">Nepenthes gracilis</name>
    <name type="common">Slender pitcher plant</name>
    <dbReference type="NCBI Taxonomy" id="150966"/>
    <lineage>
        <taxon>Eukaryota</taxon>
        <taxon>Viridiplantae</taxon>
        <taxon>Streptophyta</taxon>
        <taxon>Embryophyta</taxon>
        <taxon>Tracheophyta</taxon>
        <taxon>Spermatophyta</taxon>
        <taxon>Magnoliopsida</taxon>
        <taxon>eudicotyledons</taxon>
        <taxon>Gunneridae</taxon>
        <taxon>Pentapetalae</taxon>
        <taxon>Caryophyllales</taxon>
        <taxon>Nepenthaceae</taxon>
        <taxon>Nepenthes</taxon>
    </lineage>
</organism>
<sequence>MVDNGSGGDNGRTNGEISKGMAKLVNGSLSAGPFPVGAHSVFIFSGLKLVDQPYFWGLFTPRIHISLSSPKQRNLRNRDAVLINFSQLFIDTDC</sequence>
<accession>A0AAD3Y1T3</accession>
<evidence type="ECO:0000313" key="1">
    <source>
        <dbReference type="EMBL" id="GMH23866.1"/>
    </source>
</evidence>
<protein>
    <submittedName>
        <fullName evidence="1">Uncharacterized protein</fullName>
    </submittedName>
</protein>
<comment type="caution">
    <text evidence="1">The sequence shown here is derived from an EMBL/GenBank/DDBJ whole genome shotgun (WGS) entry which is preliminary data.</text>
</comment>
<reference evidence="1" key="1">
    <citation type="submission" date="2023-05" db="EMBL/GenBank/DDBJ databases">
        <title>Nepenthes gracilis genome sequencing.</title>
        <authorList>
            <person name="Fukushima K."/>
        </authorList>
    </citation>
    <scope>NUCLEOTIDE SEQUENCE</scope>
    <source>
        <strain evidence="1">SING2019-196</strain>
    </source>
</reference>
<dbReference type="Proteomes" id="UP001279734">
    <property type="component" value="Unassembled WGS sequence"/>
</dbReference>
<gene>
    <name evidence="1" type="ORF">Nepgr_025709</name>
</gene>